<dbReference type="Proteomes" id="UP000783686">
    <property type="component" value="Unassembled WGS sequence"/>
</dbReference>
<dbReference type="EMBL" id="CAJFCW020000003">
    <property type="protein sequence ID" value="CAG9104282.1"/>
    <property type="molecule type" value="Genomic_DNA"/>
</dbReference>
<dbReference type="InterPro" id="IPR027482">
    <property type="entry name" value="Sec1-like_dom2"/>
</dbReference>
<dbReference type="Gene3D" id="3.40.50.1910">
    <property type="match status" value="1"/>
</dbReference>
<dbReference type="Proteomes" id="UP000614601">
    <property type="component" value="Unassembled WGS sequence"/>
</dbReference>
<comment type="caution">
    <text evidence="2">The sequence shown here is derived from an EMBL/GenBank/DDBJ whole genome shotgun (WGS) entry which is preliminary data.</text>
</comment>
<dbReference type="InterPro" id="IPR001619">
    <property type="entry name" value="Sec1-like"/>
</dbReference>
<dbReference type="EMBL" id="CAJFDH010000003">
    <property type="protein sequence ID" value="CAD5215540.1"/>
    <property type="molecule type" value="Genomic_DNA"/>
</dbReference>
<dbReference type="Pfam" id="PF00995">
    <property type="entry name" value="Sec1"/>
    <property type="match status" value="1"/>
</dbReference>
<name>A0A811KGX9_9BILA</name>
<dbReference type="PANTHER" id="PTHR11679">
    <property type="entry name" value="VESICLE PROTEIN SORTING-ASSOCIATED"/>
    <property type="match status" value="1"/>
</dbReference>
<dbReference type="OrthoDB" id="10262287at2759"/>
<organism evidence="2 3">
    <name type="scientific">Bursaphelenchus okinawaensis</name>
    <dbReference type="NCBI Taxonomy" id="465554"/>
    <lineage>
        <taxon>Eukaryota</taxon>
        <taxon>Metazoa</taxon>
        <taxon>Ecdysozoa</taxon>
        <taxon>Nematoda</taxon>
        <taxon>Chromadorea</taxon>
        <taxon>Rhabditida</taxon>
        <taxon>Tylenchina</taxon>
        <taxon>Tylenchomorpha</taxon>
        <taxon>Aphelenchoidea</taxon>
        <taxon>Aphelenchoididae</taxon>
        <taxon>Bursaphelenchus</taxon>
    </lineage>
</organism>
<proteinExistence type="inferred from homology"/>
<dbReference type="InterPro" id="IPR043155">
    <property type="entry name" value="VPS33_dom3b"/>
</dbReference>
<dbReference type="InterPro" id="IPR043154">
    <property type="entry name" value="Sec-1-like_dom1"/>
</dbReference>
<evidence type="ECO:0000313" key="3">
    <source>
        <dbReference type="Proteomes" id="UP000614601"/>
    </source>
</evidence>
<dbReference type="AlphaFoldDB" id="A0A811KGX9"/>
<dbReference type="InterPro" id="IPR036045">
    <property type="entry name" value="Sec1-like_sf"/>
</dbReference>
<reference evidence="2" key="1">
    <citation type="submission" date="2020-09" db="EMBL/GenBank/DDBJ databases">
        <authorList>
            <person name="Kikuchi T."/>
        </authorList>
    </citation>
    <scope>NUCLEOTIDE SEQUENCE</scope>
    <source>
        <strain evidence="2">SH1</strain>
    </source>
</reference>
<comment type="similarity">
    <text evidence="1">Belongs to the STXBP/unc-18/SEC1 family.</text>
</comment>
<evidence type="ECO:0000313" key="2">
    <source>
        <dbReference type="EMBL" id="CAD5215540.1"/>
    </source>
</evidence>
<dbReference type="Gene3D" id="3.40.50.2060">
    <property type="match status" value="1"/>
</dbReference>
<sequence length="558" mass="63219">MSNEVAEKLKQNLKSQVFLDIDQLEGKKTIVWQNDVLRKIDLLIGATEFSEHHVSRHILMPSNFDKGSVLNVEGTNNVVFVVAPTKQVFTVLKGILLVKKTGVSYHVRVVTKPSTQLTDIIMGDSNAERKIKTFKLWPFFWAPSFGDFVLNTFSIDPIKLFLQDDFDLIRLCSGGFGELGKIPVVRYKGRWAEKIVKSIKNDTGKTGVLFDELIVVDREVDPLTPFLSQYSFSGIMDDMFGIDVKNNIKVPKEVLERKEFVTNATNKDGVEIKLGNDAYKDVIHLSLKDAVAKIRSVFKELSVIENTHSQLNSVNDFKNYMPALQQLSQKKEKVAEILHLLTIAYCRNAQFSQKTLYEFERSVLHGEVSASTVSPVIEMMLVKGGDSEDGLKTMMLVVIQSLVNSGLQPRVWNEYQRMAVQSYGIEAIKWCLNLETVGLVSDVNDKTSKYNWIPNELKKLRVLADPEQDKKADFYSGYVPLLVRVLEKGIRDNWKSFDCIDPDEFSSVSTLSRRTALFVIGGLTRAELACLKSLDFRAVYITNILQSNDLIQLCKYKE</sequence>
<keyword evidence="3" id="KW-1185">Reference proteome</keyword>
<dbReference type="GO" id="GO:0016192">
    <property type="term" value="P:vesicle-mediated transport"/>
    <property type="evidence" value="ECO:0007669"/>
    <property type="project" value="InterPro"/>
</dbReference>
<dbReference type="SUPFAM" id="SSF56815">
    <property type="entry name" value="Sec1/munc18-like (SM) proteins"/>
    <property type="match status" value="1"/>
</dbReference>
<dbReference type="Gene3D" id="1.25.40.850">
    <property type="match status" value="1"/>
</dbReference>
<accession>A0A811KGX9</accession>
<gene>
    <name evidence="2" type="ORF">BOKJ2_LOCUS6144</name>
</gene>
<evidence type="ECO:0000256" key="1">
    <source>
        <dbReference type="ARBA" id="ARBA00009884"/>
    </source>
</evidence>
<protein>
    <submittedName>
        <fullName evidence="2">Uncharacterized protein</fullName>
    </submittedName>
</protein>